<comment type="caution">
    <text evidence="9">The sequence shown here is derived from an EMBL/GenBank/DDBJ whole genome shotgun (WGS) entry which is preliminary data.</text>
</comment>
<dbReference type="AlphaFoldDB" id="A0A0S7YDC0"/>
<dbReference type="InterPro" id="IPR005823">
    <property type="entry name" value="Ribosomal_uL13_bac-type"/>
</dbReference>
<gene>
    <name evidence="5 7" type="primary">rplM</name>
    <name evidence="9" type="ORF">AMJ52_05295</name>
</gene>
<dbReference type="PANTHER" id="PTHR11545">
    <property type="entry name" value="RIBOSOMAL PROTEIN L13"/>
    <property type="match status" value="1"/>
</dbReference>
<dbReference type="InterPro" id="IPR023563">
    <property type="entry name" value="Ribosomal_uL13_CS"/>
</dbReference>
<dbReference type="Gene3D" id="3.90.1180.10">
    <property type="entry name" value="Ribosomal protein L13"/>
    <property type="match status" value="1"/>
</dbReference>
<evidence type="ECO:0000313" key="10">
    <source>
        <dbReference type="Proteomes" id="UP000051012"/>
    </source>
</evidence>
<feature type="region of interest" description="Disordered" evidence="8">
    <location>
        <begin position="125"/>
        <end position="147"/>
    </location>
</feature>
<dbReference type="GO" id="GO:0003735">
    <property type="term" value="F:structural constituent of ribosome"/>
    <property type="evidence" value="ECO:0007669"/>
    <property type="project" value="InterPro"/>
</dbReference>
<dbReference type="GO" id="GO:0022625">
    <property type="term" value="C:cytosolic large ribosomal subunit"/>
    <property type="evidence" value="ECO:0007669"/>
    <property type="project" value="TreeGrafter"/>
</dbReference>
<evidence type="ECO:0000256" key="2">
    <source>
        <dbReference type="ARBA" id="ARBA00022980"/>
    </source>
</evidence>
<protein>
    <recommendedName>
        <fullName evidence="4 5">Large ribosomal subunit protein uL13</fullName>
    </recommendedName>
</protein>
<dbReference type="EMBL" id="LJNI01000056">
    <property type="protein sequence ID" value="KPJ72773.1"/>
    <property type="molecule type" value="Genomic_DNA"/>
</dbReference>
<dbReference type="SUPFAM" id="SSF52161">
    <property type="entry name" value="Ribosomal protein L13"/>
    <property type="match status" value="1"/>
</dbReference>
<keyword evidence="3 5" id="KW-0687">Ribonucleoprotein</keyword>
<dbReference type="Proteomes" id="UP000051012">
    <property type="component" value="Unassembled WGS sequence"/>
</dbReference>
<evidence type="ECO:0000256" key="1">
    <source>
        <dbReference type="ARBA" id="ARBA00006227"/>
    </source>
</evidence>
<dbReference type="GO" id="GO:0003729">
    <property type="term" value="F:mRNA binding"/>
    <property type="evidence" value="ECO:0007669"/>
    <property type="project" value="UniProtKB-ARBA"/>
</dbReference>
<dbReference type="GO" id="GO:0017148">
    <property type="term" value="P:negative regulation of translation"/>
    <property type="evidence" value="ECO:0007669"/>
    <property type="project" value="TreeGrafter"/>
</dbReference>
<comment type="similarity">
    <text evidence="1 5 6">Belongs to the universal ribosomal protein uL13 family.</text>
</comment>
<feature type="compositionally biased region" description="Polar residues" evidence="8">
    <location>
        <begin position="133"/>
        <end position="147"/>
    </location>
</feature>
<comment type="subunit">
    <text evidence="5">Part of the 50S ribosomal subunit.</text>
</comment>
<evidence type="ECO:0000256" key="7">
    <source>
        <dbReference type="RuleBase" id="RU003878"/>
    </source>
</evidence>
<dbReference type="CDD" id="cd00392">
    <property type="entry name" value="Ribosomal_L13"/>
    <property type="match status" value="1"/>
</dbReference>
<keyword evidence="2 5" id="KW-0689">Ribosomal protein</keyword>
<evidence type="ECO:0000256" key="5">
    <source>
        <dbReference type="HAMAP-Rule" id="MF_01366"/>
    </source>
</evidence>
<dbReference type="NCBIfam" id="TIGR01066">
    <property type="entry name" value="rplM_bact"/>
    <property type="match status" value="1"/>
</dbReference>
<evidence type="ECO:0000256" key="8">
    <source>
        <dbReference type="SAM" id="MobiDB-lite"/>
    </source>
</evidence>
<reference evidence="9 10" key="1">
    <citation type="journal article" date="2015" name="Microbiome">
        <title>Genomic resolution of linkages in carbon, nitrogen, and sulfur cycling among widespread estuary sediment bacteria.</title>
        <authorList>
            <person name="Baker B.J."/>
            <person name="Lazar C.S."/>
            <person name="Teske A.P."/>
            <person name="Dick G.J."/>
        </authorList>
    </citation>
    <scope>NUCLEOTIDE SEQUENCE [LARGE SCALE GENOMIC DNA]</scope>
    <source>
        <strain evidence="9">DG_78</strain>
    </source>
</reference>
<proteinExistence type="inferred from homology"/>
<dbReference type="HAMAP" id="MF_01366">
    <property type="entry name" value="Ribosomal_uL13"/>
    <property type="match status" value="1"/>
</dbReference>
<evidence type="ECO:0000256" key="4">
    <source>
        <dbReference type="ARBA" id="ARBA00035201"/>
    </source>
</evidence>
<dbReference type="InterPro" id="IPR005822">
    <property type="entry name" value="Ribosomal_uL13"/>
</dbReference>
<evidence type="ECO:0000256" key="3">
    <source>
        <dbReference type="ARBA" id="ARBA00023274"/>
    </source>
</evidence>
<dbReference type="FunFam" id="3.90.1180.10:FF:000001">
    <property type="entry name" value="50S ribosomal protein L13"/>
    <property type="match status" value="1"/>
</dbReference>
<dbReference type="PROSITE" id="PS00783">
    <property type="entry name" value="RIBOSOMAL_L13"/>
    <property type="match status" value="1"/>
</dbReference>
<dbReference type="InterPro" id="IPR036899">
    <property type="entry name" value="Ribosomal_uL13_sf"/>
</dbReference>
<sequence>MKTKVLKKNEIIRKWYVVDATDKILGRLASRIARILIGKNKPHYTPHLDCGDFVVVVNADKFRVTGKKMKNKLYYSHSFYPGGLKTINLELLLKKHPERALYHAVSGMLPKNKLRQRRLKRLKLYTSADHPHTSQSPEKIQLTGNEE</sequence>
<dbReference type="PIRSF" id="PIRSF002181">
    <property type="entry name" value="Ribosomal_L13"/>
    <property type="match status" value="1"/>
</dbReference>
<dbReference type="PANTHER" id="PTHR11545:SF2">
    <property type="entry name" value="LARGE RIBOSOMAL SUBUNIT PROTEIN UL13M"/>
    <property type="match status" value="1"/>
</dbReference>
<name>A0A0S7YDC0_UNCT6</name>
<evidence type="ECO:0000313" key="9">
    <source>
        <dbReference type="EMBL" id="KPJ72773.1"/>
    </source>
</evidence>
<comment type="function">
    <text evidence="5 7">This protein is one of the early assembly proteins of the 50S ribosomal subunit, although it is not seen to bind rRNA by itself. It is important during the early stages of 50S assembly.</text>
</comment>
<dbReference type="Pfam" id="PF00572">
    <property type="entry name" value="Ribosomal_L13"/>
    <property type="match status" value="1"/>
</dbReference>
<evidence type="ECO:0000256" key="6">
    <source>
        <dbReference type="RuleBase" id="RU003877"/>
    </source>
</evidence>
<dbReference type="PATRIC" id="fig|1703772.3.peg.1656"/>
<organism evidence="9 10">
    <name type="scientific">candidate division TA06 bacterium DG_78</name>
    <dbReference type="NCBI Taxonomy" id="1703772"/>
    <lineage>
        <taxon>Bacteria</taxon>
        <taxon>Bacteria division TA06</taxon>
    </lineage>
</organism>
<dbReference type="GO" id="GO:0006412">
    <property type="term" value="P:translation"/>
    <property type="evidence" value="ECO:0007669"/>
    <property type="project" value="UniProtKB-UniRule"/>
</dbReference>
<accession>A0A0S7YDC0</accession>